<dbReference type="PATRIC" id="fig|980422.3.peg.144"/>
<accession>R4S012</accession>
<dbReference type="EMBL" id="CP002548">
    <property type="protein sequence ID" value="AGL90078.1"/>
    <property type="molecule type" value="Genomic_DNA"/>
</dbReference>
<name>R4S012_PHYAS</name>
<dbReference type="AlphaFoldDB" id="R4S012"/>
<sequence length="66" mass="8096">MPTDNACMEAFWANMKRETIHYEKMQNLDEPQIIEIITDYIEYYNIYRKMKVLNYLSPMDFKHLSL</sequence>
<dbReference type="Proteomes" id="UP000013941">
    <property type="component" value="Chromosome"/>
</dbReference>
<dbReference type="InterPro" id="IPR001584">
    <property type="entry name" value="Integrase_cat-core"/>
</dbReference>
<dbReference type="RefSeq" id="WP_015637706.1">
    <property type="nucleotide sequence ID" value="NC_021236.1"/>
</dbReference>
<evidence type="ECO:0000259" key="1">
    <source>
        <dbReference type="Pfam" id="PF13333"/>
    </source>
</evidence>
<dbReference type="InterPro" id="IPR012337">
    <property type="entry name" value="RNaseH-like_sf"/>
</dbReference>
<reference evidence="2 3" key="1">
    <citation type="journal article" date="2013" name="BMC Genomics">
        <title>Comparison of the complete genome sequence of two closely related isolates of 'Candidatus Phytoplasma australiense' reveals genome plasticity.</title>
        <authorList>
            <person name="Andersen M.T."/>
            <person name="Liefting L.W."/>
            <person name="Havukkala I."/>
            <person name="Beever R.E."/>
        </authorList>
    </citation>
    <scope>NUCLEOTIDE SEQUENCE [LARGE SCALE GENOMIC DNA]</scope>
    <source>
        <strain evidence="2 3">NZSb11</strain>
    </source>
</reference>
<proteinExistence type="predicted"/>
<dbReference type="SUPFAM" id="SSF53098">
    <property type="entry name" value="Ribonuclease H-like"/>
    <property type="match status" value="1"/>
</dbReference>
<protein>
    <submittedName>
        <fullName evidence="2">Putative transposase tra5 for insertion sequence element IS150</fullName>
    </submittedName>
</protein>
<evidence type="ECO:0000313" key="2">
    <source>
        <dbReference type="EMBL" id="AGL90078.1"/>
    </source>
</evidence>
<evidence type="ECO:0000313" key="3">
    <source>
        <dbReference type="Proteomes" id="UP000013941"/>
    </source>
</evidence>
<dbReference type="KEGG" id="nzs:SLY_0154"/>
<organism evidence="2 3">
    <name type="scientific">Strawberry lethal yellows phytoplasma (CPA) str. NZSb11</name>
    <dbReference type="NCBI Taxonomy" id="980422"/>
    <lineage>
        <taxon>Bacteria</taxon>
        <taxon>Bacillati</taxon>
        <taxon>Mycoplasmatota</taxon>
        <taxon>Mollicutes</taxon>
        <taxon>Acholeplasmatales</taxon>
        <taxon>Acholeplasmataceae</taxon>
        <taxon>Candidatus Phytoplasma</taxon>
        <taxon>16SrXII (Stolbur group)</taxon>
    </lineage>
</organism>
<gene>
    <name evidence="2" type="primary">tra5</name>
    <name evidence="2" type="ORF">SLY_0154</name>
</gene>
<dbReference type="Pfam" id="PF13333">
    <property type="entry name" value="rve_2"/>
    <property type="match status" value="1"/>
</dbReference>
<keyword evidence="3" id="KW-1185">Reference proteome</keyword>
<dbReference type="GO" id="GO:0015074">
    <property type="term" value="P:DNA integration"/>
    <property type="evidence" value="ECO:0007669"/>
    <property type="project" value="InterPro"/>
</dbReference>
<feature type="domain" description="Integrase catalytic" evidence="1">
    <location>
        <begin position="9"/>
        <end position="66"/>
    </location>
</feature>
<dbReference type="HOGENOM" id="CLU_027402_41_9_14"/>